<evidence type="ECO:0000256" key="1">
    <source>
        <dbReference type="ARBA" id="ARBA00006040"/>
    </source>
</evidence>
<accession>A0AAJ6BNB5</accession>
<dbReference type="Gene3D" id="3.40.390.10">
    <property type="entry name" value="Collagenase (Catalytic Domain)"/>
    <property type="match status" value="1"/>
</dbReference>
<dbReference type="GO" id="GO:0006508">
    <property type="term" value="P:proteolysis"/>
    <property type="evidence" value="ECO:0007669"/>
    <property type="project" value="UniProtKB-KW"/>
</dbReference>
<evidence type="ECO:0000256" key="5">
    <source>
        <dbReference type="ARBA" id="ARBA00022833"/>
    </source>
</evidence>
<evidence type="ECO:0000313" key="13">
    <source>
        <dbReference type="Proteomes" id="UP001218362"/>
    </source>
</evidence>
<dbReference type="PANTHER" id="PTHR43660">
    <property type="entry name" value="DIPEPTIDYL CARBOXYPEPTIDASE"/>
    <property type="match status" value="1"/>
</dbReference>
<dbReference type="AlphaFoldDB" id="A0AAJ6BNB5"/>
<dbReference type="Gene3D" id="1.10.1370.40">
    <property type="match status" value="1"/>
</dbReference>
<comment type="similarity">
    <text evidence="1 9">Belongs to the peptidase M3 family.</text>
</comment>
<protein>
    <recommendedName>
        <fullName evidence="8">oligopeptidase A</fullName>
        <ecNumber evidence="8">3.4.24.70</ecNumber>
    </recommendedName>
</protein>
<evidence type="ECO:0000259" key="10">
    <source>
        <dbReference type="Pfam" id="PF01432"/>
    </source>
</evidence>
<evidence type="ECO:0000259" key="11">
    <source>
        <dbReference type="Pfam" id="PF19310"/>
    </source>
</evidence>
<evidence type="ECO:0000256" key="7">
    <source>
        <dbReference type="ARBA" id="ARBA00024603"/>
    </source>
</evidence>
<keyword evidence="3 9" id="KW-0479">Metal-binding</keyword>
<keyword evidence="6 9" id="KW-0482">Metalloprotease</keyword>
<dbReference type="Gene3D" id="1.10.1370.10">
    <property type="entry name" value="Neurolysin, domain 3"/>
    <property type="match status" value="1"/>
</dbReference>
<evidence type="ECO:0000256" key="8">
    <source>
        <dbReference type="ARBA" id="ARBA00026100"/>
    </source>
</evidence>
<dbReference type="Proteomes" id="UP001218362">
    <property type="component" value="Chromosome"/>
</dbReference>
<dbReference type="EC" id="3.4.24.70" evidence="8"/>
<dbReference type="InterPro" id="IPR001567">
    <property type="entry name" value="Pept_M3A_M3B_dom"/>
</dbReference>
<dbReference type="SUPFAM" id="SSF55486">
    <property type="entry name" value="Metalloproteases ('zincins'), catalytic domain"/>
    <property type="match status" value="1"/>
</dbReference>
<dbReference type="InterPro" id="IPR045090">
    <property type="entry name" value="Pept_M3A_M3B"/>
</dbReference>
<comment type="cofactor">
    <cofactor evidence="9">
        <name>Zn(2+)</name>
        <dbReference type="ChEBI" id="CHEBI:29105"/>
    </cofactor>
    <text evidence="9">Binds 1 zinc ion.</text>
</comment>
<dbReference type="InterPro" id="IPR045666">
    <property type="entry name" value="OpdA_N"/>
</dbReference>
<dbReference type="PANTHER" id="PTHR43660:SF1">
    <property type="entry name" value="DIPEPTIDYL CARBOXYPEPTIDASE"/>
    <property type="match status" value="1"/>
</dbReference>
<dbReference type="GO" id="GO:0005829">
    <property type="term" value="C:cytosol"/>
    <property type="evidence" value="ECO:0007669"/>
    <property type="project" value="UniProtKB-ARBA"/>
</dbReference>
<dbReference type="EMBL" id="CP119316">
    <property type="protein sequence ID" value="WEK45160.1"/>
    <property type="molecule type" value="Genomic_DNA"/>
</dbReference>
<name>A0AAJ6BNB5_9SPHN</name>
<evidence type="ECO:0000256" key="6">
    <source>
        <dbReference type="ARBA" id="ARBA00023049"/>
    </source>
</evidence>
<dbReference type="KEGG" id="acob:P0Y56_08925"/>
<dbReference type="CDD" id="cd06456">
    <property type="entry name" value="M3A_DCP"/>
    <property type="match status" value="1"/>
</dbReference>
<sequence>MNDLPAAAAAPAIQRSDFAPFDRIVPASIEPQLADAVALHRAAIERICESNERNFESVLLAREAADLELAHMWSPIGHLHSVADTPALRDAYAKAHQVLTEHGMWVSQNRALYDAIVAARWGESEEEWTVPQRRLRALALRDFELSGVSLDGEERDRFREVAIELAQLGTDFSNAVLDATDAFHVDVTDAAMIEGIPEGDVARFRAAAAEAAIDGWRIGIKGPDVQAVMTYAVSRALRFQLYEASVTRASDQGPHAGQYDNGARIERIMALRHEATRLLGFASSAERSLATKMAPSPDEVECFLLGIAGQARAPAEADLAQLREAAAALGIAELEPWDVAYVSERVRRDAFALDAEALRAYFPADTVIAGTMGLIEKLFGIRFTERNDVPVWHEQARYYDVLDRAGATIAGVYVDLFARDGKRGGAWMDVCRQRFAGLGQAHLPVAFLTCNFAGPSGGKPATLRHDDVVTFLHEFGHVLHHILTEVDYPSIGGISGVEWDAVELPSQLMENFAWDHSGLWMLSGHVETGEPLPRELFDRMTAARNFQSGLRLCRQVEFALFDLRLHRDYDPSAGGRVLETLAQVRGEVAVIDAPAWHRFPHSFGHIFAGGYSAGYYSYLWAELLSADAYGRFREAGGLSPETGEALRGEILSRGATRTAAENFAAFRGRDPDPRALLDSYGIAA</sequence>
<gene>
    <name evidence="12" type="ORF">P0Y56_08925</name>
</gene>
<evidence type="ECO:0000256" key="4">
    <source>
        <dbReference type="ARBA" id="ARBA00022801"/>
    </source>
</evidence>
<evidence type="ECO:0000256" key="9">
    <source>
        <dbReference type="RuleBase" id="RU003435"/>
    </source>
</evidence>
<dbReference type="InterPro" id="IPR024077">
    <property type="entry name" value="Neurolysin/TOP_dom2"/>
</dbReference>
<dbReference type="Pfam" id="PF19310">
    <property type="entry name" value="TOP_N"/>
    <property type="match status" value="1"/>
</dbReference>
<feature type="domain" description="Peptidase M3A/M3B catalytic" evidence="10">
    <location>
        <begin position="228"/>
        <end position="681"/>
    </location>
</feature>
<keyword evidence="4 9" id="KW-0378">Hydrolase</keyword>
<dbReference type="InterPro" id="IPR034005">
    <property type="entry name" value="M3A_DCP"/>
</dbReference>
<keyword evidence="2 9" id="KW-0645">Protease</keyword>
<feature type="domain" description="Oligopeptidase A N-terminal" evidence="11">
    <location>
        <begin position="44"/>
        <end position="155"/>
    </location>
</feature>
<dbReference type="GO" id="GO:0004222">
    <property type="term" value="F:metalloendopeptidase activity"/>
    <property type="evidence" value="ECO:0007669"/>
    <property type="project" value="UniProtKB-EC"/>
</dbReference>
<dbReference type="FunFam" id="3.40.390.10:FF:000009">
    <property type="entry name" value="Oligopeptidase A"/>
    <property type="match status" value="1"/>
</dbReference>
<evidence type="ECO:0000256" key="2">
    <source>
        <dbReference type="ARBA" id="ARBA00022670"/>
    </source>
</evidence>
<dbReference type="Pfam" id="PF01432">
    <property type="entry name" value="Peptidase_M3"/>
    <property type="match status" value="1"/>
</dbReference>
<organism evidence="12 13">
    <name type="scientific">Candidatus Andeanibacterium colombiense</name>
    <dbReference type="NCBI Taxonomy" id="3121345"/>
    <lineage>
        <taxon>Bacteria</taxon>
        <taxon>Pseudomonadati</taxon>
        <taxon>Pseudomonadota</taxon>
        <taxon>Alphaproteobacteria</taxon>
        <taxon>Sphingomonadales</taxon>
        <taxon>Sphingomonadaceae</taxon>
        <taxon>Candidatus Andeanibacterium</taxon>
    </lineage>
</organism>
<evidence type="ECO:0000256" key="3">
    <source>
        <dbReference type="ARBA" id="ARBA00022723"/>
    </source>
</evidence>
<dbReference type="InterPro" id="IPR024079">
    <property type="entry name" value="MetalloPept_cat_dom_sf"/>
</dbReference>
<proteinExistence type="inferred from homology"/>
<reference evidence="12" key="1">
    <citation type="submission" date="2023-03" db="EMBL/GenBank/DDBJ databases">
        <title>Andean soil-derived lignocellulolytic bacterial consortium as a source of novel taxa and putative plastic-active enzymes.</title>
        <authorList>
            <person name="Diaz-Garcia L."/>
            <person name="Chuvochina M."/>
            <person name="Feuerriegel G."/>
            <person name="Bunk B."/>
            <person name="Sproer C."/>
            <person name="Streit W.R."/>
            <person name="Rodriguez L.M."/>
            <person name="Overmann J."/>
            <person name="Jimenez D.J."/>
        </authorList>
    </citation>
    <scope>NUCLEOTIDE SEQUENCE</scope>
    <source>
        <strain evidence="12">MAG 26</strain>
    </source>
</reference>
<evidence type="ECO:0000313" key="12">
    <source>
        <dbReference type="EMBL" id="WEK45160.1"/>
    </source>
</evidence>
<dbReference type="GO" id="GO:0046872">
    <property type="term" value="F:metal ion binding"/>
    <property type="evidence" value="ECO:0007669"/>
    <property type="project" value="UniProtKB-UniRule"/>
</dbReference>
<keyword evidence="5 9" id="KW-0862">Zinc</keyword>
<comment type="catalytic activity">
    <reaction evidence="7">
        <text>Hydrolysis of oligopeptides, with broad specificity. Gly or Ala commonly occur as P1 or P1' residues, but more distant residues are also important, as is shown by the fact that Z-Gly-Pro-Gly-|-Gly-Pro-Ala is cleaved, but not Z-(Gly)(5).</text>
        <dbReference type="EC" id="3.4.24.70"/>
    </reaction>
</comment>